<evidence type="ECO:0000256" key="3">
    <source>
        <dbReference type="SAM" id="MobiDB-lite"/>
    </source>
</evidence>
<keyword evidence="4" id="KW-0472">Membrane</keyword>
<evidence type="ECO:0000256" key="2">
    <source>
        <dbReference type="ARBA" id="ARBA00022737"/>
    </source>
</evidence>
<dbReference type="EMBL" id="JAVHJM010000005">
    <property type="protein sequence ID" value="KAK6513575.1"/>
    <property type="molecule type" value="Genomic_DNA"/>
</dbReference>
<name>A0AAN8RMC0_9PEZI</name>
<dbReference type="Pfam" id="PF24681">
    <property type="entry name" value="Kelch_KLHDC2_KLHL20_DRC7"/>
    <property type="match status" value="1"/>
</dbReference>
<proteinExistence type="predicted"/>
<accession>A0AAN8RMC0</accession>
<dbReference type="PANTHER" id="PTHR46093">
    <property type="entry name" value="ACYL-COA-BINDING DOMAIN-CONTAINING PROTEIN 5"/>
    <property type="match status" value="1"/>
</dbReference>
<feature type="region of interest" description="Disordered" evidence="3">
    <location>
        <begin position="471"/>
        <end position="501"/>
    </location>
</feature>
<keyword evidence="1" id="KW-0880">Kelch repeat</keyword>
<reference evidence="5 6" key="1">
    <citation type="submission" date="2019-10" db="EMBL/GenBank/DDBJ databases">
        <authorList>
            <person name="Palmer J.M."/>
        </authorList>
    </citation>
    <scope>NUCLEOTIDE SEQUENCE [LARGE SCALE GENOMIC DNA]</scope>
    <source>
        <strain evidence="5 6">TWF506</strain>
    </source>
</reference>
<protein>
    <recommendedName>
        <fullName evidence="7">Kelch repeat protein</fullName>
    </recommendedName>
</protein>
<feature type="compositionally biased region" description="Basic and acidic residues" evidence="3">
    <location>
        <begin position="553"/>
        <end position="566"/>
    </location>
</feature>
<dbReference type="SUPFAM" id="SSF117281">
    <property type="entry name" value="Kelch motif"/>
    <property type="match status" value="1"/>
</dbReference>
<feature type="transmembrane region" description="Helical" evidence="4">
    <location>
        <begin position="441"/>
        <end position="465"/>
    </location>
</feature>
<evidence type="ECO:0000256" key="1">
    <source>
        <dbReference type="ARBA" id="ARBA00022441"/>
    </source>
</evidence>
<feature type="region of interest" description="Disordered" evidence="3">
    <location>
        <begin position="531"/>
        <end position="566"/>
    </location>
</feature>
<keyword evidence="4" id="KW-0812">Transmembrane</keyword>
<dbReference type="InterPro" id="IPR015915">
    <property type="entry name" value="Kelch-typ_b-propeller"/>
</dbReference>
<sequence length="566" mass="61014">MAQNSPYKGDPFSTYCALSGQQTLFLGEKLFITGGYYVRTPNRTVSAGPWFRILDLQTSFELDRLRNYTEILPPSIYPPTVPIVQNPVFWFDSQTSSIFYSQGAATLEGGIYNDPSQHTSAVRGKSWTAPFNPTNNSLGLWREIDTPFSGQTGAAVSRRSFYDDKARKGYIYGGWITGIGPDVVTDGALTYDAETLIWTNGTIPYGRMDGQGAGVPYRTVDGRVVSIIFGGRLNGTPLSMTTIFIHDITKNKWYRQDTNGGDPGARGFFCSTMVSAPDNSSHQILVYSGVPPSGPSNYTDIWALSLPSFTWSLIQANSPILAPGPGPRLHASCDVVNNHILAVFGGRNFNGGDSRNCDTNGNALFLYNLNTLEWLENYDSGDREAYRVPGGVFNDIGGNSSGFATLTSPPGGFSDPDMTALFALTTPTSPVESGGKKSTNVGAIAGGTVAGVAVIVGLALLIWFFRRRRSQPLPTPPAGDDPRKDTINGAFEIGNSNEQPQNVYSEVQGGGTAAPYGGILSDDGHVMEVQGREVKPVAPPVELPAEDLSNASQRKDDSRERRPLLP</sequence>
<dbReference type="CDD" id="cd12087">
    <property type="entry name" value="TM_EGFR-like"/>
    <property type="match status" value="1"/>
</dbReference>
<evidence type="ECO:0000256" key="4">
    <source>
        <dbReference type="SAM" id="Phobius"/>
    </source>
</evidence>
<dbReference type="AlphaFoldDB" id="A0AAN8RMC0"/>
<evidence type="ECO:0000313" key="5">
    <source>
        <dbReference type="EMBL" id="KAK6513575.1"/>
    </source>
</evidence>
<keyword evidence="4" id="KW-1133">Transmembrane helix</keyword>
<keyword evidence="2" id="KW-0677">Repeat</keyword>
<evidence type="ECO:0000313" key="6">
    <source>
        <dbReference type="Proteomes" id="UP001307849"/>
    </source>
</evidence>
<gene>
    <name evidence="5" type="ORF">TWF506_008014</name>
</gene>
<keyword evidence="6" id="KW-1185">Reference proteome</keyword>
<dbReference type="PANTHER" id="PTHR46093:SF18">
    <property type="entry name" value="FIBRONECTIN TYPE-III DOMAIN-CONTAINING PROTEIN"/>
    <property type="match status" value="1"/>
</dbReference>
<organism evidence="5 6">
    <name type="scientific">Arthrobotrys conoides</name>
    <dbReference type="NCBI Taxonomy" id="74498"/>
    <lineage>
        <taxon>Eukaryota</taxon>
        <taxon>Fungi</taxon>
        <taxon>Dikarya</taxon>
        <taxon>Ascomycota</taxon>
        <taxon>Pezizomycotina</taxon>
        <taxon>Orbiliomycetes</taxon>
        <taxon>Orbiliales</taxon>
        <taxon>Orbiliaceae</taxon>
        <taxon>Arthrobotrys</taxon>
    </lineage>
</organism>
<comment type="caution">
    <text evidence="5">The sequence shown here is derived from an EMBL/GenBank/DDBJ whole genome shotgun (WGS) entry which is preliminary data.</text>
</comment>
<dbReference type="Proteomes" id="UP001307849">
    <property type="component" value="Unassembled WGS sequence"/>
</dbReference>
<dbReference type="Gene3D" id="2.120.10.80">
    <property type="entry name" value="Kelch-type beta propeller"/>
    <property type="match status" value="1"/>
</dbReference>
<evidence type="ECO:0008006" key="7">
    <source>
        <dbReference type="Google" id="ProtNLM"/>
    </source>
</evidence>